<evidence type="ECO:0000256" key="4">
    <source>
        <dbReference type="RuleBase" id="RU362121"/>
    </source>
</evidence>
<accession>A0A7S1B4W2</accession>
<proteinExistence type="inferred from homology"/>
<dbReference type="PANTHER" id="PTHR46237">
    <property type="entry name" value="CYTOCHROME B5 REDUCTASE 4 FAMILY MEMBER"/>
    <property type="match status" value="1"/>
</dbReference>
<evidence type="ECO:0000259" key="6">
    <source>
        <dbReference type="PROSITE" id="PS50255"/>
    </source>
</evidence>
<dbReference type="Pfam" id="PF00173">
    <property type="entry name" value="Cyt-b5"/>
    <property type="match status" value="1"/>
</dbReference>
<evidence type="ECO:0000313" key="7">
    <source>
        <dbReference type="EMBL" id="CAD8875070.1"/>
    </source>
</evidence>
<feature type="domain" description="Cytochrome b5 heme-binding" evidence="6">
    <location>
        <begin position="96"/>
        <end position="172"/>
    </location>
</feature>
<dbReference type="PANTHER" id="PTHR46237:SF1">
    <property type="entry name" value="CYTOCHROME B5 REDUCTASE 4"/>
    <property type="match status" value="1"/>
</dbReference>
<dbReference type="SUPFAM" id="SSF55856">
    <property type="entry name" value="Cytochrome b5-like heme/steroid binding domain"/>
    <property type="match status" value="1"/>
</dbReference>
<reference evidence="7" key="1">
    <citation type="submission" date="2021-01" db="EMBL/GenBank/DDBJ databases">
        <authorList>
            <person name="Corre E."/>
            <person name="Pelletier E."/>
            <person name="Niang G."/>
            <person name="Scheremetjew M."/>
            <person name="Finn R."/>
            <person name="Kale V."/>
            <person name="Holt S."/>
            <person name="Cochrane G."/>
            <person name="Meng A."/>
            <person name="Brown T."/>
            <person name="Cohen L."/>
        </authorList>
    </citation>
    <scope>NUCLEOTIDE SEQUENCE</scope>
    <source>
        <strain evidence="7">308</strain>
    </source>
</reference>
<evidence type="ECO:0000256" key="3">
    <source>
        <dbReference type="ARBA" id="ARBA00023004"/>
    </source>
</evidence>
<gene>
    <name evidence="7" type="ORF">CHYS00102_LOCUS2245</name>
</gene>
<dbReference type="Gene3D" id="3.10.120.10">
    <property type="entry name" value="Cytochrome b5-like heme/steroid binding domain"/>
    <property type="match status" value="1"/>
</dbReference>
<dbReference type="InterPro" id="IPR036400">
    <property type="entry name" value="Cyt_B5-like_heme/steroid_sf"/>
</dbReference>
<organism evidence="7">
    <name type="scientific">Corethron hystrix</name>
    <dbReference type="NCBI Taxonomy" id="216773"/>
    <lineage>
        <taxon>Eukaryota</taxon>
        <taxon>Sar</taxon>
        <taxon>Stramenopiles</taxon>
        <taxon>Ochrophyta</taxon>
        <taxon>Bacillariophyta</taxon>
        <taxon>Coscinodiscophyceae</taxon>
        <taxon>Corethrophycidae</taxon>
        <taxon>Corethrales</taxon>
        <taxon>Corethraceae</taxon>
        <taxon>Corethron</taxon>
    </lineage>
</organism>
<keyword evidence="1 4" id="KW-0349">Heme</keyword>
<dbReference type="InterPro" id="IPR001199">
    <property type="entry name" value="Cyt_B5-like_heme/steroid-bd"/>
</dbReference>
<dbReference type="GO" id="GO:0004128">
    <property type="term" value="F:cytochrome-b5 reductase activity, acting on NAD(P)H"/>
    <property type="evidence" value="ECO:0007669"/>
    <property type="project" value="TreeGrafter"/>
</dbReference>
<feature type="compositionally biased region" description="Acidic residues" evidence="5">
    <location>
        <begin position="245"/>
        <end position="254"/>
    </location>
</feature>
<dbReference type="GO" id="GO:0005737">
    <property type="term" value="C:cytoplasm"/>
    <property type="evidence" value="ECO:0007669"/>
    <property type="project" value="TreeGrafter"/>
</dbReference>
<dbReference type="InterPro" id="IPR018506">
    <property type="entry name" value="Cyt_B5_heme-BS"/>
</dbReference>
<feature type="region of interest" description="Disordered" evidence="5">
    <location>
        <begin position="207"/>
        <end position="254"/>
    </location>
</feature>
<comment type="similarity">
    <text evidence="4">Belongs to the cytochrome b5 family.</text>
</comment>
<sequence>MDKKDNPILKNDGGNVVTGNDRRMNDSTMPPAIIPRPKLRFVVPSSPSPGAAPPHRRGAKKKVLPKGGVRPGFGLSDWMLLKRQAKDLAQRQGRPIRPITMSEISQHRSEHDGWIALRGKVYNITPYLHYHPGGIEIMKPTLGTDCSELFDRYHRWINIEGLIGPLLIGKLVRESPKITSASNKSADDVGQQSIRRSVDNILPSVRRPISSPRDDFQFAVPAPRPPKAMPNLLGSVSLSANGKYDDDDLDPLGL</sequence>
<dbReference type="InterPro" id="IPR051872">
    <property type="entry name" value="Cytochrome_b5/Flavoprotein_Rdt"/>
</dbReference>
<dbReference type="GO" id="GO:0020037">
    <property type="term" value="F:heme binding"/>
    <property type="evidence" value="ECO:0007669"/>
    <property type="project" value="UniProtKB-UniRule"/>
</dbReference>
<evidence type="ECO:0000256" key="5">
    <source>
        <dbReference type="SAM" id="MobiDB-lite"/>
    </source>
</evidence>
<dbReference type="SMART" id="SM01117">
    <property type="entry name" value="Cyt-b5"/>
    <property type="match status" value="1"/>
</dbReference>
<feature type="compositionally biased region" description="Basic residues" evidence="5">
    <location>
        <begin position="54"/>
        <end position="64"/>
    </location>
</feature>
<dbReference type="GO" id="GO:0046872">
    <property type="term" value="F:metal ion binding"/>
    <property type="evidence" value="ECO:0007669"/>
    <property type="project" value="UniProtKB-UniRule"/>
</dbReference>
<evidence type="ECO:0000256" key="2">
    <source>
        <dbReference type="ARBA" id="ARBA00022723"/>
    </source>
</evidence>
<protein>
    <recommendedName>
        <fullName evidence="6">Cytochrome b5 heme-binding domain-containing protein</fullName>
    </recommendedName>
</protein>
<dbReference type="PROSITE" id="PS50255">
    <property type="entry name" value="CYTOCHROME_B5_2"/>
    <property type="match status" value="1"/>
</dbReference>
<keyword evidence="3 4" id="KW-0408">Iron</keyword>
<dbReference type="AlphaFoldDB" id="A0A7S1B4W2"/>
<feature type="region of interest" description="Disordered" evidence="5">
    <location>
        <begin position="1"/>
        <end position="66"/>
    </location>
</feature>
<dbReference type="PROSITE" id="PS00191">
    <property type="entry name" value="CYTOCHROME_B5_1"/>
    <property type="match status" value="1"/>
</dbReference>
<evidence type="ECO:0000256" key="1">
    <source>
        <dbReference type="ARBA" id="ARBA00022617"/>
    </source>
</evidence>
<name>A0A7S1B4W2_9STRA</name>
<keyword evidence="2 4" id="KW-0479">Metal-binding</keyword>
<dbReference type="EMBL" id="HBFR01003261">
    <property type="protein sequence ID" value="CAD8875070.1"/>
    <property type="molecule type" value="Transcribed_RNA"/>
</dbReference>